<dbReference type="Proteomes" id="UP000054560">
    <property type="component" value="Unassembled WGS sequence"/>
</dbReference>
<evidence type="ECO:0000313" key="2">
    <source>
        <dbReference type="EMBL" id="KNC78710.1"/>
    </source>
</evidence>
<dbReference type="EMBL" id="KQ242438">
    <property type="protein sequence ID" value="KNC78710.1"/>
    <property type="molecule type" value="Genomic_DNA"/>
</dbReference>
<gene>
    <name evidence="2" type="ORF">SARC_08864</name>
</gene>
<dbReference type="GeneID" id="25909368"/>
<keyword evidence="1" id="KW-0472">Membrane</keyword>
<keyword evidence="3" id="KW-1185">Reference proteome</keyword>
<accession>A0A0L0FPH1</accession>
<feature type="transmembrane region" description="Helical" evidence="1">
    <location>
        <begin position="57"/>
        <end position="84"/>
    </location>
</feature>
<evidence type="ECO:0000313" key="3">
    <source>
        <dbReference type="Proteomes" id="UP000054560"/>
    </source>
</evidence>
<dbReference type="RefSeq" id="XP_014152612.1">
    <property type="nucleotide sequence ID" value="XM_014297137.1"/>
</dbReference>
<protein>
    <submittedName>
        <fullName evidence="2">Uncharacterized protein</fullName>
    </submittedName>
</protein>
<evidence type="ECO:0000256" key="1">
    <source>
        <dbReference type="SAM" id="Phobius"/>
    </source>
</evidence>
<keyword evidence="1" id="KW-0812">Transmembrane</keyword>
<sequence length="113" mass="11859">MPADVGNTHSKSSEAAEKAKHVTGSMLSTLVAGALEVLAGASAAVKGSMLAYSRFGSVFVLIGSIPFVGAFFISMGGCAVPHFFDNEMIQEGHNKFNTGDSIPMQDMQKKSMQ</sequence>
<organism evidence="2 3">
    <name type="scientific">Sphaeroforma arctica JP610</name>
    <dbReference type="NCBI Taxonomy" id="667725"/>
    <lineage>
        <taxon>Eukaryota</taxon>
        <taxon>Ichthyosporea</taxon>
        <taxon>Ichthyophonida</taxon>
        <taxon>Sphaeroforma</taxon>
    </lineage>
</organism>
<name>A0A0L0FPH1_9EUKA</name>
<proteinExistence type="predicted"/>
<keyword evidence="1" id="KW-1133">Transmembrane helix</keyword>
<dbReference type="AlphaFoldDB" id="A0A0L0FPH1"/>
<feature type="transmembrane region" description="Helical" evidence="1">
    <location>
        <begin position="26"/>
        <end position="45"/>
    </location>
</feature>
<reference evidence="2 3" key="1">
    <citation type="submission" date="2011-02" db="EMBL/GenBank/DDBJ databases">
        <title>The Genome Sequence of Sphaeroforma arctica JP610.</title>
        <authorList>
            <consortium name="The Broad Institute Genome Sequencing Platform"/>
            <person name="Russ C."/>
            <person name="Cuomo C."/>
            <person name="Young S.K."/>
            <person name="Zeng Q."/>
            <person name="Gargeya S."/>
            <person name="Alvarado L."/>
            <person name="Berlin A."/>
            <person name="Chapman S.B."/>
            <person name="Chen Z."/>
            <person name="Freedman E."/>
            <person name="Gellesch M."/>
            <person name="Goldberg J."/>
            <person name="Griggs A."/>
            <person name="Gujja S."/>
            <person name="Heilman E."/>
            <person name="Heiman D."/>
            <person name="Howarth C."/>
            <person name="Mehta T."/>
            <person name="Neiman D."/>
            <person name="Pearson M."/>
            <person name="Roberts A."/>
            <person name="Saif S."/>
            <person name="Shea T."/>
            <person name="Shenoy N."/>
            <person name="Sisk P."/>
            <person name="Stolte C."/>
            <person name="Sykes S."/>
            <person name="White J."/>
            <person name="Yandava C."/>
            <person name="Burger G."/>
            <person name="Gray M.W."/>
            <person name="Holland P.W.H."/>
            <person name="King N."/>
            <person name="Lang F.B.F."/>
            <person name="Roger A.J."/>
            <person name="Ruiz-Trillo I."/>
            <person name="Haas B."/>
            <person name="Nusbaum C."/>
            <person name="Birren B."/>
        </authorList>
    </citation>
    <scope>NUCLEOTIDE SEQUENCE [LARGE SCALE GENOMIC DNA]</scope>
    <source>
        <strain evidence="2 3">JP610</strain>
    </source>
</reference>